<dbReference type="Gene3D" id="3.30.1330.40">
    <property type="entry name" value="RutC-like"/>
    <property type="match status" value="1"/>
</dbReference>
<feature type="chain" id="PRO_5028848381" evidence="2">
    <location>
        <begin position="19"/>
        <end position="173"/>
    </location>
</feature>
<name>A0A7G8PUU0_9FLAO</name>
<dbReference type="CDD" id="cd00448">
    <property type="entry name" value="YjgF_YER057c_UK114_family"/>
    <property type="match status" value="1"/>
</dbReference>
<accession>A0A7G8PUU0</accession>
<evidence type="ECO:0000313" key="4">
    <source>
        <dbReference type="Proteomes" id="UP000515514"/>
    </source>
</evidence>
<dbReference type="PROSITE" id="PS51257">
    <property type="entry name" value="PROKAR_LIPOPROTEIN"/>
    <property type="match status" value="1"/>
</dbReference>
<dbReference type="Pfam" id="PF01042">
    <property type="entry name" value="Ribonuc_L-PSP"/>
    <property type="match status" value="1"/>
</dbReference>
<organism evidence="3 4">
    <name type="scientific">Constantimarinum furrinae</name>
    <dbReference type="NCBI Taxonomy" id="2562285"/>
    <lineage>
        <taxon>Bacteria</taxon>
        <taxon>Pseudomonadati</taxon>
        <taxon>Bacteroidota</taxon>
        <taxon>Flavobacteriia</taxon>
        <taxon>Flavobacteriales</taxon>
        <taxon>Flavobacteriaceae</taxon>
        <taxon>Altibacter/Constantimarinum group</taxon>
        <taxon>Constantimarinum</taxon>
    </lineage>
</organism>
<evidence type="ECO:0000256" key="2">
    <source>
        <dbReference type="SAM" id="SignalP"/>
    </source>
</evidence>
<dbReference type="PANTHER" id="PTHR11803:SF39">
    <property type="entry name" value="2-IMINOBUTANOATE_2-IMINOPROPANOATE DEAMINASE"/>
    <property type="match status" value="1"/>
</dbReference>
<comment type="similarity">
    <text evidence="1">Belongs to the RutC family.</text>
</comment>
<dbReference type="Proteomes" id="UP000515514">
    <property type="component" value="Chromosome"/>
</dbReference>
<dbReference type="NCBIfam" id="TIGR00004">
    <property type="entry name" value="Rid family detoxifying hydrolase"/>
    <property type="match status" value="1"/>
</dbReference>
<dbReference type="PANTHER" id="PTHR11803">
    <property type="entry name" value="2-IMINOBUTANOATE/2-IMINOPROPANOATE DEAMINASE RIDA"/>
    <property type="match status" value="1"/>
</dbReference>
<dbReference type="FunFam" id="3.30.1330.40:FF:000001">
    <property type="entry name" value="L-PSP family endoribonuclease"/>
    <property type="match status" value="1"/>
</dbReference>
<keyword evidence="2" id="KW-0732">Signal</keyword>
<dbReference type="InterPro" id="IPR035959">
    <property type="entry name" value="RutC-like_sf"/>
</dbReference>
<proteinExistence type="inferred from homology"/>
<keyword evidence="4" id="KW-1185">Reference proteome</keyword>
<dbReference type="RefSeq" id="WP_317172933.1">
    <property type="nucleotide sequence ID" value="NZ_CP052909.1"/>
</dbReference>
<dbReference type="EMBL" id="CP052909">
    <property type="protein sequence ID" value="QNJ98106.1"/>
    <property type="molecule type" value="Genomic_DNA"/>
</dbReference>
<feature type="signal peptide" evidence="2">
    <location>
        <begin position="1"/>
        <end position="18"/>
    </location>
</feature>
<dbReference type="GO" id="GO:0005829">
    <property type="term" value="C:cytosol"/>
    <property type="evidence" value="ECO:0007669"/>
    <property type="project" value="TreeGrafter"/>
</dbReference>
<dbReference type="InterPro" id="IPR006056">
    <property type="entry name" value="RidA"/>
</dbReference>
<dbReference type="InterPro" id="IPR006175">
    <property type="entry name" value="YjgF/YER057c/UK114"/>
</dbReference>
<evidence type="ECO:0000256" key="1">
    <source>
        <dbReference type="ARBA" id="ARBA00010552"/>
    </source>
</evidence>
<gene>
    <name evidence="3" type="ORF">ALE3EI_1548</name>
</gene>
<dbReference type="KEGG" id="alti:ALE3EI_1548"/>
<dbReference type="SUPFAM" id="SSF55298">
    <property type="entry name" value="YjgF-like"/>
    <property type="match status" value="1"/>
</dbReference>
<dbReference type="GO" id="GO:0019239">
    <property type="term" value="F:deaminase activity"/>
    <property type="evidence" value="ECO:0007669"/>
    <property type="project" value="TreeGrafter"/>
</dbReference>
<reference evidence="3 4" key="1">
    <citation type="submission" date="2020-04" db="EMBL/GenBank/DDBJ databases">
        <title>Genome sequence of Altibacter aquimarinus strain ALE3EI.</title>
        <authorList>
            <person name="Oh H.-M."/>
            <person name="Jang D."/>
        </authorList>
    </citation>
    <scope>NUCLEOTIDE SEQUENCE [LARGE SCALE GENOMIC DNA]</scope>
    <source>
        <strain evidence="3 4">ALE3EI</strain>
    </source>
</reference>
<protein>
    <submittedName>
        <fullName evidence="3">Endoribonuclease L-PSP</fullName>
    </submittedName>
</protein>
<sequence length="173" mass="19286">MKLFIPVWILSTLFFGMAGCTDQKNRNEKSMVSENEQNVKPDTLVFYDSHEPEKQDLPFSDVVQVGNLYFLSGQIGMDHGTRKLVSGGITAETVQTLENIKAVLEHHNLRLTQVVKVMVILDDIDDFSAFNEVYITYFPQKPARTTFAAEALAKGAKIEIEVVAAANTSSENN</sequence>
<evidence type="ECO:0000313" key="3">
    <source>
        <dbReference type="EMBL" id="QNJ98106.1"/>
    </source>
</evidence>
<dbReference type="AlphaFoldDB" id="A0A7G8PUU0"/>